<evidence type="ECO:0000313" key="3">
    <source>
        <dbReference type="Proteomes" id="UP000558997"/>
    </source>
</evidence>
<proteinExistence type="predicted"/>
<protein>
    <recommendedName>
        <fullName evidence="4">Fibronectin type III domain-containing protein</fullName>
    </recommendedName>
</protein>
<dbReference type="AlphaFoldDB" id="A0A841DT03"/>
<feature type="chain" id="PRO_5032521448" description="Fibronectin type III domain-containing protein" evidence="1">
    <location>
        <begin position="28"/>
        <end position="432"/>
    </location>
</feature>
<accession>A0A841DT03</accession>
<dbReference type="RefSeq" id="WP_184837259.1">
    <property type="nucleotide sequence ID" value="NZ_BAAAVN010000016.1"/>
</dbReference>
<sequence>MRKLVATTSAVLLLAGTQAISTSAATAAAPAAPTDVKIAWTDSGKLRISWQDSGEQNYIRAEYPDRNQTMLLDLTTADEPNELVIPGAMLDEDRVRVTVTSRDGTVESAAAPTAWFDARTPAYPFVQDAELLPDLSVRITWKQAVRGADTTPGDPLDRPDSDEWLKTTVQSGEKTQVIPLPPGTSQAILPAVSRPASIRLSTGNEWGTTGKRVDEPTARNVIVGNLTARTTVPAQTTFGTYVPITTSLDEYWCICAEQADYGIPVWLQARANSSTAWRTVGKYTGSTTRPFSTRITSVGGRQFRIWVPARKSISQQAISLTPASSTTARSSSTLAQFRTAGFDVASARAGQLVKLTVDVRPGGTVKGALQRWDGKSWRSVLTVPITKGKATMYIRAAGRGTTTYYRVAVPAMTYYGLPIATTGSKSFKLAVR</sequence>
<evidence type="ECO:0008006" key="4">
    <source>
        <dbReference type="Google" id="ProtNLM"/>
    </source>
</evidence>
<reference evidence="2 3" key="1">
    <citation type="submission" date="2020-08" db="EMBL/GenBank/DDBJ databases">
        <title>Sequencing the genomes of 1000 actinobacteria strains.</title>
        <authorList>
            <person name="Klenk H.-P."/>
        </authorList>
    </citation>
    <scope>NUCLEOTIDE SEQUENCE [LARGE SCALE GENOMIC DNA]</scope>
    <source>
        <strain evidence="2 3">DSM 17294</strain>
    </source>
</reference>
<comment type="caution">
    <text evidence="2">The sequence shown here is derived from an EMBL/GenBank/DDBJ whole genome shotgun (WGS) entry which is preliminary data.</text>
</comment>
<organism evidence="2 3">
    <name type="scientific">Kribbella solani</name>
    <dbReference type="NCBI Taxonomy" id="236067"/>
    <lineage>
        <taxon>Bacteria</taxon>
        <taxon>Bacillati</taxon>
        <taxon>Actinomycetota</taxon>
        <taxon>Actinomycetes</taxon>
        <taxon>Propionibacteriales</taxon>
        <taxon>Kribbellaceae</taxon>
        <taxon>Kribbella</taxon>
    </lineage>
</organism>
<keyword evidence="1" id="KW-0732">Signal</keyword>
<name>A0A841DT03_9ACTN</name>
<feature type="signal peptide" evidence="1">
    <location>
        <begin position="1"/>
        <end position="27"/>
    </location>
</feature>
<gene>
    <name evidence="2" type="ORF">HDA44_004402</name>
</gene>
<evidence type="ECO:0000256" key="1">
    <source>
        <dbReference type="SAM" id="SignalP"/>
    </source>
</evidence>
<dbReference type="Proteomes" id="UP000558997">
    <property type="component" value="Unassembled WGS sequence"/>
</dbReference>
<dbReference type="EMBL" id="JACHNF010000001">
    <property type="protein sequence ID" value="MBB5981061.1"/>
    <property type="molecule type" value="Genomic_DNA"/>
</dbReference>
<evidence type="ECO:0000313" key="2">
    <source>
        <dbReference type="EMBL" id="MBB5981061.1"/>
    </source>
</evidence>
<keyword evidence="3" id="KW-1185">Reference proteome</keyword>